<feature type="compositionally biased region" description="Polar residues" evidence="1">
    <location>
        <begin position="530"/>
        <end position="542"/>
    </location>
</feature>
<feature type="compositionally biased region" description="Low complexity" evidence="1">
    <location>
        <begin position="676"/>
        <end position="688"/>
    </location>
</feature>
<gene>
    <name evidence="2" type="ORF">CTOB1V02_LOCUS11869</name>
</gene>
<accession>A0A7R8WN82</accession>
<feature type="region of interest" description="Disordered" evidence="1">
    <location>
        <begin position="574"/>
        <end position="758"/>
    </location>
</feature>
<feature type="region of interest" description="Disordered" evidence="1">
    <location>
        <begin position="530"/>
        <end position="561"/>
    </location>
</feature>
<feature type="non-terminal residue" evidence="2">
    <location>
        <position position="758"/>
    </location>
</feature>
<feature type="compositionally biased region" description="Low complexity" evidence="1">
    <location>
        <begin position="25"/>
        <end position="37"/>
    </location>
</feature>
<protein>
    <submittedName>
        <fullName evidence="2">Uncharacterized protein</fullName>
    </submittedName>
</protein>
<feature type="compositionally biased region" description="Polar residues" evidence="1">
    <location>
        <begin position="244"/>
        <end position="256"/>
    </location>
</feature>
<proteinExistence type="predicted"/>
<evidence type="ECO:0000313" key="2">
    <source>
        <dbReference type="EMBL" id="CAD7234051.1"/>
    </source>
</evidence>
<feature type="compositionally biased region" description="Pro residues" evidence="1">
    <location>
        <begin position="748"/>
        <end position="758"/>
    </location>
</feature>
<evidence type="ECO:0000256" key="1">
    <source>
        <dbReference type="SAM" id="MobiDB-lite"/>
    </source>
</evidence>
<feature type="compositionally biased region" description="Polar residues" evidence="1">
    <location>
        <begin position="732"/>
        <end position="742"/>
    </location>
</feature>
<name>A0A7R8WN82_9CRUS</name>
<feature type="compositionally biased region" description="Low complexity" evidence="1">
    <location>
        <begin position="604"/>
        <end position="617"/>
    </location>
</feature>
<organism evidence="2">
    <name type="scientific">Cyprideis torosa</name>
    <dbReference type="NCBI Taxonomy" id="163714"/>
    <lineage>
        <taxon>Eukaryota</taxon>
        <taxon>Metazoa</taxon>
        <taxon>Ecdysozoa</taxon>
        <taxon>Arthropoda</taxon>
        <taxon>Crustacea</taxon>
        <taxon>Oligostraca</taxon>
        <taxon>Ostracoda</taxon>
        <taxon>Podocopa</taxon>
        <taxon>Podocopida</taxon>
        <taxon>Cytherocopina</taxon>
        <taxon>Cytheroidea</taxon>
        <taxon>Cytherideidae</taxon>
        <taxon>Cyprideis</taxon>
    </lineage>
</organism>
<feature type="compositionally biased region" description="Low complexity" evidence="1">
    <location>
        <begin position="130"/>
        <end position="148"/>
    </location>
</feature>
<feature type="region of interest" description="Disordered" evidence="1">
    <location>
        <begin position="205"/>
        <end position="263"/>
    </location>
</feature>
<sequence>MRSDEIPRPPTPPPPESVFRPILTPPSCTSPSPGSNTGVRHIPSTPEMASILRQYDASPKTPGNAKLSNGADEKDFAQLVAETSPIPGIDEEYDSEPLETARAGASDSLSPTPEPRTNSSTSQHWKPIGSTETPLSPTSSSTSSCGSSNDTVIVQGSAVALNSSEHRDPRGPGRPSREPGRAQVSPSFLPVPTFLKTCQRFTSDSRVSAAVENPTEPSCNSLELAPTGDERLEESTKSAFMPATLSSKPTTSSQKSEASDIEKQTLELEKKSLKQKEKELELNNKERELEWAKKQLEWEKKELKRLEEEKHRQWALEEQQRKLEEQQRKVEEKERKVEEQQRKLRWRLEELDRPGENTLGTVKTENDDDVQVICNVKVEPELRQKRERWRELFKKNINSSNHVEISDLLIGKKEAIPIPRLVEHFCNIDADSSLSEVLFHFVNLVIVMLQKNWTFNALIESNRFIEIVLPLFTMFEESLADQLISLLPLRTLNNILSLLAQSCIYFSAENDRQQPFLQFLQKVQMQLHPQQTNLAPQSSHTSRSLEHAHPESPPVDPSVEHTFRHQSGIPVLVSGSFAPKSPQTSESDPVPVPPPTKFPRARSGSHSSSSSPLDLSSEFLVAPSTSASLPQPVPPPTRFPSGGHSLPSGSCHPIALPPQLVPAPVGFTKSSGGNQSPPLLIPSINPSSCVRPSVSRLQMQSSEPVHDSMQPPAYGSSCYGQPSAAGAIAGQPSVQGSRSSGSARHPRPYPPPPPPRYL</sequence>
<dbReference type="EMBL" id="OB667626">
    <property type="protein sequence ID" value="CAD7234051.1"/>
    <property type="molecule type" value="Genomic_DNA"/>
</dbReference>
<feature type="compositionally biased region" description="Polar residues" evidence="1">
    <location>
        <begin position="107"/>
        <end position="124"/>
    </location>
</feature>
<reference evidence="2" key="1">
    <citation type="submission" date="2020-11" db="EMBL/GenBank/DDBJ databases">
        <authorList>
            <person name="Tran Van P."/>
        </authorList>
    </citation>
    <scope>NUCLEOTIDE SEQUENCE</scope>
</reference>
<feature type="region of interest" description="Disordered" evidence="1">
    <location>
        <begin position="1"/>
        <end position="188"/>
    </location>
</feature>
<feature type="compositionally biased region" description="Basic and acidic residues" evidence="1">
    <location>
        <begin position="164"/>
        <end position="180"/>
    </location>
</feature>
<dbReference type="AlphaFoldDB" id="A0A7R8WN82"/>